<dbReference type="EMBL" id="ATBP01003631">
    <property type="protein sequence ID" value="ETR64798.1"/>
    <property type="molecule type" value="Genomic_DNA"/>
</dbReference>
<dbReference type="Proteomes" id="UP000189670">
    <property type="component" value="Unassembled WGS sequence"/>
</dbReference>
<dbReference type="Pfam" id="PF17963">
    <property type="entry name" value="Big_9"/>
    <property type="match status" value="2"/>
</dbReference>
<feature type="non-terminal residue" evidence="1">
    <location>
        <position position="1"/>
    </location>
</feature>
<dbReference type="AlphaFoldDB" id="A0A1V1NQF2"/>
<gene>
    <name evidence="1" type="ORF">OMM_15330</name>
</gene>
<name>A0A1V1NQF2_9BACT</name>
<evidence type="ECO:0000313" key="2">
    <source>
        <dbReference type="Proteomes" id="UP000189670"/>
    </source>
</evidence>
<comment type="caution">
    <text evidence="1">The sequence shown here is derived from an EMBL/GenBank/DDBJ whole genome shotgun (WGS) entry which is preliminary data.</text>
</comment>
<evidence type="ECO:0000313" key="1">
    <source>
        <dbReference type="EMBL" id="ETR64798.1"/>
    </source>
</evidence>
<sequence>AFDKDIGIDEDKYLYIKLKATDQENDDLTYYILTPPNHGSITKTNDTVLYTPNPHYNGPDSFTYKANDSHDDSNTASIMITIYPIYDPPVAHALNITTCENIPKNLILTAFSPDNLPLTFQIKDQPTHGILSQGTPYITYTPDTHFYGTDSFTFTANDSISNSLPAAVTIQVDRSKTYT</sequence>
<feature type="non-terminal residue" evidence="1">
    <location>
        <position position="179"/>
    </location>
</feature>
<accession>A0A1V1NQF2</accession>
<reference evidence="2" key="1">
    <citation type="submission" date="2012-11" db="EMBL/GenBank/DDBJ databases">
        <authorList>
            <person name="Lucero-Rivera Y.E."/>
            <person name="Tovar-Ramirez D."/>
        </authorList>
    </citation>
    <scope>NUCLEOTIDE SEQUENCE [LARGE SCALE GENOMIC DNA]</scope>
    <source>
        <strain evidence="2">Araruama</strain>
    </source>
</reference>
<dbReference type="Gene3D" id="2.60.40.3440">
    <property type="match status" value="2"/>
</dbReference>
<protein>
    <recommendedName>
        <fullName evidence="3">RapA2 cadherin-like domain-containing protein</fullName>
    </recommendedName>
</protein>
<proteinExistence type="predicted"/>
<evidence type="ECO:0008006" key="3">
    <source>
        <dbReference type="Google" id="ProtNLM"/>
    </source>
</evidence>
<organism evidence="1 2">
    <name type="scientific">Candidatus Magnetoglobus multicellularis str. Araruama</name>
    <dbReference type="NCBI Taxonomy" id="890399"/>
    <lineage>
        <taxon>Bacteria</taxon>
        <taxon>Pseudomonadati</taxon>
        <taxon>Thermodesulfobacteriota</taxon>
        <taxon>Desulfobacteria</taxon>
        <taxon>Desulfobacterales</taxon>
        <taxon>Desulfobacteraceae</taxon>
        <taxon>Candidatus Magnetoglobus</taxon>
    </lineage>
</organism>